<evidence type="ECO:0000256" key="6">
    <source>
        <dbReference type="PROSITE-ProRule" id="PRU00076"/>
    </source>
</evidence>
<feature type="domain" description="EGF-like" evidence="9">
    <location>
        <begin position="318"/>
        <end position="354"/>
    </location>
</feature>
<evidence type="ECO:0000256" key="1">
    <source>
        <dbReference type="ARBA" id="ARBA00022536"/>
    </source>
</evidence>
<dbReference type="Gene3D" id="2.10.25.10">
    <property type="entry name" value="Laminin"/>
    <property type="match status" value="20"/>
</dbReference>
<dbReference type="SUPFAM" id="SSF49899">
    <property type="entry name" value="Concanavalin A-like lectins/glucanases"/>
    <property type="match status" value="3"/>
</dbReference>
<evidence type="ECO:0000256" key="5">
    <source>
        <dbReference type="ARBA" id="ARBA00023180"/>
    </source>
</evidence>
<feature type="domain" description="EGF-like" evidence="9">
    <location>
        <begin position="722"/>
        <end position="758"/>
    </location>
</feature>
<feature type="domain" description="Laminin G" evidence="8">
    <location>
        <begin position="764"/>
        <end position="941"/>
    </location>
</feature>
<feature type="domain" description="EGF-like" evidence="9">
    <location>
        <begin position="165"/>
        <end position="201"/>
    </location>
</feature>
<feature type="non-terminal residue" evidence="10">
    <location>
        <position position="1446"/>
    </location>
</feature>
<feature type="disulfide bond" evidence="6">
    <location>
        <begin position="969"/>
        <end position="978"/>
    </location>
</feature>
<feature type="domain" description="EGF-like" evidence="9">
    <location>
        <begin position="1296"/>
        <end position="1333"/>
    </location>
</feature>
<evidence type="ECO:0000256" key="2">
    <source>
        <dbReference type="ARBA" id="ARBA00022729"/>
    </source>
</evidence>
<dbReference type="Pfam" id="PF00008">
    <property type="entry name" value="EGF"/>
    <property type="match status" value="9"/>
</dbReference>
<feature type="disulfide bond" evidence="6">
    <location>
        <begin position="440"/>
        <end position="449"/>
    </location>
</feature>
<feature type="disulfide bond" evidence="6">
    <location>
        <begin position="402"/>
        <end position="411"/>
    </location>
</feature>
<evidence type="ECO:0000259" key="9">
    <source>
        <dbReference type="PROSITE" id="PS50026"/>
    </source>
</evidence>
<feature type="disulfide bond" evidence="6">
    <location>
        <begin position="191"/>
        <end position="200"/>
    </location>
</feature>
<dbReference type="SMART" id="SM00181">
    <property type="entry name" value="EGF"/>
    <property type="match status" value="20"/>
</dbReference>
<feature type="disulfide bond" evidence="6">
    <location>
        <begin position="1223"/>
        <end position="1233"/>
    </location>
</feature>
<feature type="disulfide bond" evidence="6">
    <location>
        <begin position="344"/>
        <end position="353"/>
    </location>
</feature>
<dbReference type="InterPro" id="IPR009030">
    <property type="entry name" value="Growth_fac_rcpt_cys_sf"/>
</dbReference>
<feature type="domain" description="EGF-like" evidence="9">
    <location>
        <begin position="127"/>
        <end position="163"/>
    </location>
</feature>
<dbReference type="SUPFAM" id="SSF57184">
    <property type="entry name" value="Growth factor receptor domain"/>
    <property type="match status" value="1"/>
</dbReference>
<dbReference type="Pfam" id="PF12661">
    <property type="entry name" value="hEGF"/>
    <property type="match status" value="6"/>
</dbReference>
<keyword evidence="3" id="KW-0677">Repeat</keyword>
<keyword evidence="4 6" id="KW-1015">Disulfide bond</keyword>
<evidence type="ECO:0000313" key="11">
    <source>
        <dbReference type="Proteomes" id="UP001166093"/>
    </source>
</evidence>
<dbReference type="InterPro" id="IPR001881">
    <property type="entry name" value="EGF-like_Ca-bd_dom"/>
</dbReference>
<dbReference type="CDD" id="cd12087">
    <property type="entry name" value="TM_EGFR-like"/>
    <property type="match status" value="1"/>
</dbReference>
<keyword evidence="7" id="KW-0812">Transmembrane</keyword>
<feature type="disulfide bond" evidence="6">
    <location>
        <begin position="526"/>
        <end position="535"/>
    </location>
</feature>
<dbReference type="InterPro" id="IPR013320">
    <property type="entry name" value="ConA-like_dom_sf"/>
</dbReference>
<keyword evidence="7" id="KW-1133">Transmembrane helix</keyword>
<feature type="domain" description="Laminin G" evidence="8">
    <location>
        <begin position="1005"/>
        <end position="1179"/>
    </location>
</feature>
<feature type="domain" description="EGF-like" evidence="9">
    <location>
        <begin position="1219"/>
        <end position="1254"/>
    </location>
</feature>
<feature type="transmembrane region" description="Helical" evidence="7">
    <location>
        <begin position="1383"/>
        <end position="1407"/>
    </location>
</feature>
<feature type="domain" description="EGF-like" evidence="9">
    <location>
        <begin position="943"/>
        <end position="979"/>
    </location>
</feature>
<feature type="disulfide bond" evidence="6">
    <location>
        <begin position="229"/>
        <end position="238"/>
    </location>
</feature>
<feature type="domain" description="EGF-like" evidence="9">
    <location>
        <begin position="48"/>
        <end position="86"/>
    </location>
</feature>
<feature type="domain" description="EGF-like" evidence="9">
    <location>
        <begin position="1335"/>
        <end position="1371"/>
    </location>
</feature>
<keyword evidence="11" id="KW-1185">Reference proteome</keyword>
<feature type="disulfide bond" evidence="6">
    <location>
        <begin position="267"/>
        <end position="276"/>
    </location>
</feature>
<feature type="domain" description="Laminin G" evidence="8">
    <location>
        <begin position="540"/>
        <end position="720"/>
    </location>
</feature>
<dbReference type="InterPro" id="IPR000742">
    <property type="entry name" value="EGF"/>
</dbReference>
<dbReference type="Proteomes" id="UP001166093">
    <property type="component" value="Unassembled WGS sequence"/>
</dbReference>
<keyword evidence="1 6" id="KW-0245">EGF-like domain</keyword>
<evidence type="ECO:0000256" key="3">
    <source>
        <dbReference type="ARBA" id="ARBA00022737"/>
    </source>
</evidence>
<feature type="domain" description="EGF-like" evidence="9">
    <location>
        <begin position="88"/>
        <end position="125"/>
    </location>
</feature>
<protein>
    <submittedName>
        <fullName evidence="10">CRUM1 protein</fullName>
    </submittedName>
</protein>
<comment type="caution">
    <text evidence="6">Lacks conserved residue(s) required for the propagation of feature annotation.</text>
</comment>
<feature type="non-terminal residue" evidence="10">
    <location>
        <position position="1"/>
    </location>
</feature>
<dbReference type="PROSITE" id="PS01187">
    <property type="entry name" value="EGF_CA"/>
    <property type="match status" value="5"/>
</dbReference>
<feature type="domain" description="EGF-like" evidence="9">
    <location>
        <begin position="7"/>
        <end position="46"/>
    </location>
</feature>
<name>A0ABS2YGN3_POLSP</name>
<feature type="domain" description="EGF-like" evidence="9">
    <location>
        <begin position="1181"/>
        <end position="1217"/>
    </location>
</feature>
<dbReference type="PROSITE" id="PS50025">
    <property type="entry name" value="LAM_G_DOMAIN"/>
    <property type="match status" value="3"/>
</dbReference>
<dbReference type="InterPro" id="IPR018097">
    <property type="entry name" value="EGF_Ca-bd_CS"/>
</dbReference>
<proteinExistence type="predicted"/>
<dbReference type="PANTHER" id="PTHR12916">
    <property type="entry name" value="CYTOCHROME C OXIDASE POLYPEPTIDE VIC-2"/>
    <property type="match status" value="1"/>
</dbReference>
<feature type="disulfide bond" evidence="6">
    <location>
        <begin position="76"/>
        <end position="85"/>
    </location>
</feature>
<dbReference type="PROSITE" id="PS00010">
    <property type="entry name" value="ASX_HYDROXYL"/>
    <property type="match status" value="13"/>
</dbReference>
<dbReference type="SUPFAM" id="SSF57196">
    <property type="entry name" value="EGF/Laminin"/>
    <property type="match status" value="14"/>
</dbReference>
<evidence type="ECO:0000313" key="10">
    <source>
        <dbReference type="EMBL" id="MBN3285082.1"/>
    </source>
</evidence>
<dbReference type="Pfam" id="PF02210">
    <property type="entry name" value="Laminin_G_2"/>
    <property type="match status" value="3"/>
</dbReference>
<feature type="disulfide bond" evidence="6">
    <location>
        <begin position="115"/>
        <end position="124"/>
    </location>
</feature>
<dbReference type="PROSITE" id="PS00022">
    <property type="entry name" value="EGF_1"/>
    <property type="match status" value="16"/>
</dbReference>
<feature type="domain" description="EGF-like" evidence="9">
    <location>
        <begin position="452"/>
        <end position="494"/>
    </location>
</feature>
<dbReference type="PROSITE" id="PS50026">
    <property type="entry name" value="EGF_3"/>
    <property type="match status" value="20"/>
</dbReference>
<comment type="caution">
    <text evidence="10">The sequence shown here is derived from an EMBL/GenBank/DDBJ whole genome shotgun (WGS) entry which is preliminary data.</text>
</comment>
<feature type="domain" description="EGF-like" evidence="9">
    <location>
        <begin position="356"/>
        <end position="412"/>
    </location>
</feature>
<feature type="domain" description="EGF-like" evidence="9">
    <location>
        <begin position="1256"/>
        <end position="1292"/>
    </location>
</feature>
<feature type="domain" description="EGF-like" evidence="9">
    <location>
        <begin position="414"/>
        <end position="450"/>
    </location>
</feature>
<feature type="domain" description="EGF-like" evidence="9">
    <location>
        <begin position="241"/>
        <end position="277"/>
    </location>
</feature>
<accession>A0ABS2YGN3</accession>
<dbReference type="EMBL" id="JAAWVQ010143547">
    <property type="protein sequence ID" value="MBN3285082.1"/>
    <property type="molecule type" value="Genomic_DNA"/>
</dbReference>
<organism evidence="10 11">
    <name type="scientific">Polyodon spathula</name>
    <name type="common">North American paddlefish</name>
    <name type="synonym">Squalus spathula</name>
    <dbReference type="NCBI Taxonomy" id="7913"/>
    <lineage>
        <taxon>Eukaryota</taxon>
        <taxon>Metazoa</taxon>
        <taxon>Chordata</taxon>
        <taxon>Craniata</taxon>
        <taxon>Vertebrata</taxon>
        <taxon>Euteleostomi</taxon>
        <taxon>Actinopterygii</taxon>
        <taxon>Chondrostei</taxon>
        <taxon>Acipenseriformes</taxon>
        <taxon>Polyodontidae</taxon>
        <taxon>Polyodon</taxon>
    </lineage>
</organism>
<feature type="disulfide bond" evidence="6">
    <location>
        <begin position="1244"/>
        <end position="1253"/>
    </location>
</feature>
<evidence type="ECO:0000259" key="8">
    <source>
        <dbReference type="PROSITE" id="PS50025"/>
    </source>
</evidence>
<reference evidence="10" key="1">
    <citation type="journal article" date="2021" name="Cell">
        <title>Tracing the genetic footprints of vertebrate landing in non-teleost ray-finned fishes.</title>
        <authorList>
            <person name="Bi X."/>
            <person name="Wang K."/>
            <person name="Yang L."/>
            <person name="Pan H."/>
            <person name="Jiang H."/>
            <person name="Wei Q."/>
            <person name="Fang M."/>
            <person name="Yu H."/>
            <person name="Zhu C."/>
            <person name="Cai Y."/>
            <person name="He Y."/>
            <person name="Gan X."/>
            <person name="Zeng H."/>
            <person name="Yu D."/>
            <person name="Zhu Y."/>
            <person name="Jiang H."/>
            <person name="Qiu Q."/>
            <person name="Yang H."/>
            <person name="Zhang Y.E."/>
            <person name="Wang W."/>
            <person name="Zhu M."/>
            <person name="He S."/>
            <person name="Zhang G."/>
        </authorList>
    </citation>
    <scope>NUCLEOTIDE SEQUENCE</scope>
    <source>
        <strain evidence="10">Pddl_001</strain>
    </source>
</reference>
<keyword evidence="2" id="KW-0732">Signal</keyword>
<feature type="disulfide bond" evidence="6">
    <location>
        <begin position="1361"/>
        <end position="1370"/>
    </location>
</feature>
<dbReference type="InterPro" id="IPR001791">
    <property type="entry name" value="Laminin_G"/>
</dbReference>
<dbReference type="InterPro" id="IPR013032">
    <property type="entry name" value="EGF-like_CS"/>
</dbReference>
<dbReference type="CDD" id="cd00054">
    <property type="entry name" value="EGF_CA"/>
    <property type="match status" value="16"/>
</dbReference>
<keyword evidence="5" id="KW-0325">Glycoprotein</keyword>
<feature type="domain" description="EGF-like" evidence="9">
    <location>
        <begin position="496"/>
        <end position="536"/>
    </location>
</feature>
<dbReference type="InterPro" id="IPR000152">
    <property type="entry name" value="EGF-type_Asp/Asn_hydroxyl_site"/>
</dbReference>
<dbReference type="Gene3D" id="2.60.120.200">
    <property type="match status" value="3"/>
</dbReference>
<dbReference type="PRINTS" id="PR00010">
    <property type="entry name" value="EGFBLOOD"/>
</dbReference>
<dbReference type="PROSITE" id="PS01186">
    <property type="entry name" value="EGF_2"/>
    <property type="match status" value="14"/>
</dbReference>
<feature type="domain" description="EGF-like" evidence="9">
    <location>
        <begin position="203"/>
        <end position="239"/>
    </location>
</feature>
<dbReference type="SMART" id="SM00282">
    <property type="entry name" value="LamG"/>
    <property type="match status" value="3"/>
</dbReference>
<dbReference type="PANTHER" id="PTHR12916:SF4">
    <property type="entry name" value="UNINFLATABLE, ISOFORM C"/>
    <property type="match status" value="1"/>
</dbReference>
<sequence>GIFCTETLDVCLSAPCQNNGTCEDNLFDYNCVCPTEPLKYSGRNCEELYDPCSQQPCASYRNCTSTLGTEEYHCNCPTGFTGTNCTININECDSNPCTENKTECVDGINSYTCQCRNGYTGDDCQSKITNCTVEPCLNNGSCSDLPEGYLCECTPGFTGEHCEANIDECQPNPCRNGAICKDGMNEYHCFCVPGFQGYNCEIDINECASRPCKNNGSCINKKDHYVCACLLGFTGVNCEVEIDECESGPCQNGATCNDHVGLYTCICPVGFEGLDCQMDIDECASQPCHNGATCLDLVNGYMCNCSDTGFVGENCEIDIPECDSNPCFNNASCVEGVKNYSCLCWSGFEGHHCELDIDECEEQPCQNGALCYERSKQIYYGELAEFEQEFSYSTAAGYLCRCQPGFTGKNCSVNIDECASIPCQNGGSCEDLISGYQCLCEPGFTGVGCETNIDECESSPCANGGRCEDGIDDYTCLCPAAGQDATPWGGKNCDTKLVGCQENDCQNGATCHPTYQSGTHSYSCHCPPGFYDERCNTSTTFSFTSTGYILIEVPLRNRTKRDVGATRASISLRFRTTLPDRIIFYRGDNSDYMYLEIVEGLLHARAVLEGSHIYTSLPGKVNDGQWQEISVTLKGGLVLTHTNCKGGDCTKTQDGLELVRNIPESFKMISVGGVKFEFLLNNTESRMNFIGCIEDLLIDSQPVLPQRISETMAEGLQLGCSKPEWCEPNPCSDQGSCVDLWTSSRCQCFRPFHGPNCSYEYTPATFSLEDSTSSASFNISSSHGSNFTVSFFLRTLKQEGLIFQLSNDTGPYFTLYLKMGRINVQTLSGPPAVAPMYCATGEKQLLIVQSNDGNVTVGRSHLDYKLTRLPSVSVEAGDVAHVGGLSVEEDASAWGGYFKGCLQDLRLDNSLLEFFPLENGNSSVTEDIYSFRETVNVIQGCHSDDTCRSGPCENGGSCQVTWNDFVCSCLANFTGRTCERRVWCSSSPCPHLSQCVDVPGGYECRANATFQENNTIEYAANKSLNWPVTNISLDVRTRDGNAVLLRATNRVELFCIELHNSTLLVKLRTENSVEIVTIQSDFPITDGLWHKIMVGMTEPKQGSSRWVITVDGNQNGTSLGVAGNLNFLNESTVMLAENYTGCLGTVRVGGVYLPFTEDHTVPQREQFIKRSGQEIQIGCRGNPVCTPNPCYHEGKCEDLFNFFECSCPWGWGGLYCQSNIDDCQSSSCLHGNCTDLLADYKCDCYPGYTGRDCETNIDDCAENLCQNGGTCSDGIDTFSCVCPPQFAGPLCQWPFPPLRCGKEFWCQNDGDCVDGIWGANCTCRTGFTGESCETDINECAPNPCLNGGTCQDLVNGYECSCGASYAGQRCEADKLEQTDTIPLVAIAVPVVCGCFLLLIIGLIFMVLTARKRRQSEGTYSPSQQEVAGARLEMGSVLKVPPEERLI</sequence>
<feature type="disulfide bond" evidence="6">
    <location>
        <begin position="153"/>
        <end position="162"/>
    </location>
</feature>
<feature type="disulfide bond" evidence="6">
    <location>
        <begin position="1207"/>
        <end position="1216"/>
    </location>
</feature>
<evidence type="ECO:0000256" key="4">
    <source>
        <dbReference type="ARBA" id="ARBA00023157"/>
    </source>
</evidence>
<dbReference type="CDD" id="cd00110">
    <property type="entry name" value="LamG"/>
    <property type="match status" value="3"/>
</dbReference>
<feature type="domain" description="EGF-like" evidence="9">
    <location>
        <begin position="279"/>
        <end position="316"/>
    </location>
</feature>
<keyword evidence="7" id="KW-0472">Membrane</keyword>
<feature type="disulfide bond" evidence="6">
    <location>
        <begin position="1323"/>
        <end position="1332"/>
    </location>
</feature>
<dbReference type="SMART" id="SM00179">
    <property type="entry name" value="EGF_CA"/>
    <property type="match status" value="19"/>
</dbReference>
<evidence type="ECO:0000256" key="7">
    <source>
        <dbReference type="SAM" id="Phobius"/>
    </source>
</evidence>
<gene>
    <name evidence="10" type="primary">Crb1_2</name>
    <name evidence="10" type="ORF">GTO93_0009285</name>
</gene>
<feature type="disulfide bond" evidence="6">
    <location>
        <begin position="57"/>
        <end position="74"/>
    </location>
</feature>
<feature type="disulfide bond" evidence="6">
    <location>
        <begin position="1282"/>
        <end position="1291"/>
    </location>
</feature>
<feature type="disulfide bond" evidence="6">
    <location>
        <begin position="748"/>
        <end position="757"/>
    </location>
</feature>